<keyword evidence="5" id="KW-1185">Reference proteome</keyword>
<feature type="domain" description="Magnesium transporter MgtE intracellular" evidence="3">
    <location>
        <begin position="114"/>
        <end position="170"/>
    </location>
</feature>
<feature type="compositionally biased region" description="Basic and acidic residues" evidence="1">
    <location>
        <begin position="53"/>
        <end position="63"/>
    </location>
</feature>
<evidence type="ECO:0000256" key="2">
    <source>
        <dbReference type="SAM" id="SignalP"/>
    </source>
</evidence>
<dbReference type="Proteomes" id="UP000429229">
    <property type="component" value="Unassembled WGS sequence"/>
</dbReference>
<evidence type="ECO:0000256" key="1">
    <source>
        <dbReference type="SAM" id="MobiDB-lite"/>
    </source>
</evidence>
<comment type="caution">
    <text evidence="4">The sequence shown here is derived from an EMBL/GenBank/DDBJ whole genome shotgun (WGS) entry which is preliminary data.</text>
</comment>
<dbReference type="OrthoDB" id="9791432at2"/>
<dbReference type="AlphaFoldDB" id="A0A6I4U7K0"/>
<sequence>MLKRPPLLVLMAGAAALSAVAHGVNAAGPQQEEAPAKAPPTRLGSAIQSEINENDKTTRERKRALDLREQALKASEKRLKNNLENQQGDAKPEKAGAGARNGEGTDEETEEARTYDQLARIYQAMKPKKAAVVFEQLDLDVQIAVARRMRERSIAQILAAMTPAAAARVSMALAGKRPAPRRGKSQPAN</sequence>
<evidence type="ECO:0000313" key="4">
    <source>
        <dbReference type="EMBL" id="MXP10422.1"/>
    </source>
</evidence>
<dbReference type="InterPro" id="IPR006668">
    <property type="entry name" value="Mg_transptr_MgtE_intracell_dom"/>
</dbReference>
<evidence type="ECO:0000313" key="5">
    <source>
        <dbReference type="Proteomes" id="UP000429229"/>
    </source>
</evidence>
<protein>
    <recommendedName>
        <fullName evidence="3">Magnesium transporter MgtE intracellular domain-containing protein</fullName>
    </recommendedName>
</protein>
<feature type="signal peptide" evidence="2">
    <location>
        <begin position="1"/>
        <end position="21"/>
    </location>
</feature>
<dbReference type="EMBL" id="WTYR01000001">
    <property type="protein sequence ID" value="MXP10422.1"/>
    <property type="molecule type" value="Genomic_DNA"/>
</dbReference>
<accession>A0A6I4U7K0</accession>
<feature type="chain" id="PRO_5026176768" description="Magnesium transporter MgtE intracellular domain-containing protein" evidence="2">
    <location>
        <begin position="22"/>
        <end position="189"/>
    </location>
</feature>
<feature type="region of interest" description="Disordered" evidence="1">
    <location>
        <begin position="80"/>
        <end position="112"/>
    </location>
</feature>
<reference evidence="4 5" key="1">
    <citation type="submission" date="2019-12" db="EMBL/GenBank/DDBJ databases">
        <title>Genomic-based taxomic classification of the family Erythrobacteraceae.</title>
        <authorList>
            <person name="Xu L."/>
        </authorList>
    </citation>
    <scope>NUCLEOTIDE SEQUENCE [LARGE SCALE GENOMIC DNA]</scope>
    <source>
        <strain evidence="4 5">LMG 29519</strain>
    </source>
</reference>
<proteinExistence type="predicted"/>
<name>A0A6I4U7K0_9SPHN</name>
<dbReference type="SUPFAM" id="SSF158791">
    <property type="entry name" value="MgtE N-terminal domain-like"/>
    <property type="match status" value="1"/>
</dbReference>
<feature type="region of interest" description="Disordered" evidence="1">
    <location>
        <begin position="24"/>
        <end position="63"/>
    </location>
</feature>
<evidence type="ECO:0000259" key="3">
    <source>
        <dbReference type="Pfam" id="PF03448"/>
    </source>
</evidence>
<gene>
    <name evidence="4" type="ORF">GRI68_09560</name>
</gene>
<organism evidence="4 5">
    <name type="scientific">Alteriqipengyuania halimionae</name>
    <dbReference type="NCBI Taxonomy" id="1926630"/>
    <lineage>
        <taxon>Bacteria</taxon>
        <taxon>Pseudomonadati</taxon>
        <taxon>Pseudomonadota</taxon>
        <taxon>Alphaproteobacteria</taxon>
        <taxon>Sphingomonadales</taxon>
        <taxon>Erythrobacteraceae</taxon>
        <taxon>Alteriqipengyuania</taxon>
    </lineage>
</organism>
<feature type="compositionally biased region" description="Low complexity" evidence="1">
    <location>
        <begin position="24"/>
        <end position="33"/>
    </location>
</feature>
<dbReference type="Pfam" id="PF03448">
    <property type="entry name" value="MgtE_N"/>
    <property type="match status" value="1"/>
</dbReference>
<keyword evidence="2" id="KW-0732">Signal</keyword>